<dbReference type="RefSeq" id="WP_149757788.1">
    <property type="nucleotide sequence ID" value="NZ_FOMS01000014.1"/>
</dbReference>
<accession>A0A1I2CPP4</accession>
<dbReference type="Proteomes" id="UP000325289">
    <property type="component" value="Unassembled WGS sequence"/>
</dbReference>
<organism evidence="2 3">
    <name type="scientific">Roseivivax sediminis</name>
    <dbReference type="NCBI Taxonomy" id="936889"/>
    <lineage>
        <taxon>Bacteria</taxon>
        <taxon>Pseudomonadati</taxon>
        <taxon>Pseudomonadota</taxon>
        <taxon>Alphaproteobacteria</taxon>
        <taxon>Rhodobacterales</taxon>
        <taxon>Roseobacteraceae</taxon>
        <taxon>Roseivivax</taxon>
    </lineage>
</organism>
<reference evidence="2 3" key="1">
    <citation type="submission" date="2016-10" db="EMBL/GenBank/DDBJ databases">
        <authorList>
            <person name="Varghese N."/>
            <person name="Submissions S."/>
        </authorList>
    </citation>
    <scope>NUCLEOTIDE SEQUENCE [LARGE SCALE GENOMIC DNA]</scope>
    <source>
        <strain evidence="3">YIM D21,KCTC 23444,ACCC 10710</strain>
    </source>
</reference>
<keyword evidence="1" id="KW-0472">Membrane</keyword>
<dbReference type="AlphaFoldDB" id="A0A1I2CPP4"/>
<evidence type="ECO:0000256" key="1">
    <source>
        <dbReference type="SAM" id="Phobius"/>
    </source>
</evidence>
<keyword evidence="1" id="KW-1133">Transmembrane helix</keyword>
<name>A0A1I2CPP4_9RHOB</name>
<evidence type="ECO:0000313" key="3">
    <source>
        <dbReference type="Proteomes" id="UP000325289"/>
    </source>
</evidence>
<keyword evidence="3" id="KW-1185">Reference proteome</keyword>
<gene>
    <name evidence="2" type="ORF">SAMN04515678_11414</name>
</gene>
<feature type="transmembrane region" description="Helical" evidence="1">
    <location>
        <begin position="12"/>
        <end position="34"/>
    </location>
</feature>
<evidence type="ECO:0008006" key="4">
    <source>
        <dbReference type="Google" id="ProtNLM"/>
    </source>
</evidence>
<dbReference type="OrthoDB" id="7871392at2"/>
<feature type="transmembrane region" description="Helical" evidence="1">
    <location>
        <begin position="40"/>
        <end position="61"/>
    </location>
</feature>
<keyword evidence="1" id="KW-0812">Transmembrane</keyword>
<proteinExistence type="predicted"/>
<protein>
    <recommendedName>
        <fullName evidence="4">2TM domain-containing protein</fullName>
    </recommendedName>
</protein>
<evidence type="ECO:0000313" key="2">
    <source>
        <dbReference type="EMBL" id="SFE69730.1"/>
    </source>
</evidence>
<dbReference type="EMBL" id="FOMS01000014">
    <property type="protein sequence ID" value="SFE69730.1"/>
    <property type="molecule type" value="Genomic_DNA"/>
</dbReference>
<sequence length="66" mass="7285">MRPKVRDERIKLFATLNNNVAIGFIGFALIRPVVSAEPVLWAYVAIGVGAHGVALYILRYLSEDKA</sequence>